<organism evidence="3 4">
    <name type="scientific">Lentinus tigrinus ALCF2SS1-6</name>
    <dbReference type="NCBI Taxonomy" id="1328759"/>
    <lineage>
        <taxon>Eukaryota</taxon>
        <taxon>Fungi</taxon>
        <taxon>Dikarya</taxon>
        <taxon>Basidiomycota</taxon>
        <taxon>Agaricomycotina</taxon>
        <taxon>Agaricomycetes</taxon>
        <taxon>Polyporales</taxon>
        <taxon>Polyporaceae</taxon>
        <taxon>Lentinus</taxon>
    </lineage>
</organism>
<feature type="domain" description="T6SS Phospholipase effector Tle1-like catalytic" evidence="2">
    <location>
        <begin position="37"/>
        <end position="348"/>
    </location>
</feature>
<dbReference type="PANTHER" id="PTHR33840:SF2">
    <property type="entry name" value="TLE1 PHOSPHOLIPASE DOMAIN-CONTAINING PROTEIN"/>
    <property type="match status" value="1"/>
</dbReference>
<keyword evidence="4" id="KW-1185">Reference proteome</keyword>
<dbReference type="AlphaFoldDB" id="A0A5C2SLL2"/>
<dbReference type="Proteomes" id="UP000313359">
    <property type="component" value="Unassembled WGS sequence"/>
</dbReference>
<accession>A0A5C2SLL2</accession>
<reference evidence="3" key="1">
    <citation type="journal article" date="2018" name="Genome Biol. Evol.">
        <title>Genomics and development of Lentinus tigrinus, a white-rot wood-decaying mushroom with dimorphic fruiting bodies.</title>
        <authorList>
            <person name="Wu B."/>
            <person name="Xu Z."/>
            <person name="Knudson A."/>
            <person name="Carlson A."/>
            <person name="Chen N."/>
            <person name="Kovaka S."/>
            <person name="LaButti K."/>
            <person name="Lipzen A."/>
            <person name="Pennachio C."/>
            <person name="Riley R."/>
            <person name="Schakwitz W."/>
            <person name="Umezawa K."/>
            <person name="Ohm R.A."/>
            <person name="Grigoriev I.V."/>
            <person name="Nagy L.G."/>
            <person name="Gibbons J."/>
            <person name="Hibbett D."/>
        </authorList>
    </citation>
    <scope>NUCLEOTIDE SEQUENCE [LARGE SCALE GENOMIC DNA]</scope>
    <source>
        <strain evidence="3">ALCF2SS1-6</strain>
    </source>
</reference>
<dbReference type="InterPro" id="IPR029058">
    <property type="entry name" value="AB_hydrolase_fold"/>
</dbReference>
<proteinExistence type="predicted"/>
<sequence length="492" mass="55503">MQPSFSGSTVHDLQRSDSSGSEGLGDHDIVPPYHPARTLVLCFDGTGDQFDNDNSNVVTFFSLLKKDDRDEQMVYYQPGIGTYTSNTQNVDGIKSKIDKLLDAMVAWNLGAHVMAGYEFLMQNYKAGDKICLFGFSRGAYTARALAGMVHKVGLLPPCNHQQVPFAYNMYTRDDPTGWAQSTVFKKAFSIDVDIEFVGVWDTVDSVGIIPHRLPFTRSNTAIRTFRHALALDERRVRFRPALYAPASAEDAKLGTQPGDMPKNDTTWAMRNQSDRGAKTPKGKGKNKNKQRHLERTFCENDPDCSHNHQTDVLEVWFAGCHCDVGGGSVANDTAHTLARIPLRWMIRECFKTDTGIRFHAELLRRIGLDPFSLHPIVLDRPPPVTPDPTHLESIALPVAQNTEEDHEVRDALSPIYDQLEIAWMSWWPLELLPATKKNRTDWPNMGKGRHVPKRHKPFYVHRSVRLRMEANDLVGGPYAPKATFKHEPIWVD</sequence>
<dbReference type="InterPro" id="IPR018712">
    <property type="entry name" value="Tle1-like_cat"/>
</dbReference>
<feature type="region of interest" description="Disordered" evidence="1">
    <location>
        <begin position="249"/>
        <end position="290"/>
    </location>
</feature>
<dbReference type="EMBL" id="ML122253">
    <property type="protein sequence ID" value="RPD64673.1"/>
    <property type="molecule type" value="Genomic_DNA"/>
</dbReference>
<evidence type="ECO:0000313" key="3">
    <source>
        <dbReference type="EMBL" id="RPD64673.1"/>
    </source>
</evidence>
<dbReference type="PANTHER" id="PTHR33840">
    <property type="match status" value="1"/>
</dbReference>
<protein>
    <recommendedName>
        <fullName evidence="2">T6SS Phospholipase effector Tle1-like catalytic domain-containing protein</fullName>
    </recommendedName>
</protein>
<evidence type="ECO:0000313" key="4">
    <source>
        <dbReference type="Proteomes" id="UP000313359"/>
    </source>
</evidence>
<dbReference type="OrthoDB" id="3162439at2759"/>
<feature type="compositionally biased region" description="Basic residues" evidence="1">
    <location>
        <begin position="278"/>
        <end position="290"/>
    </location>
</feature>
<feature type="region of interest" description="Disordered" evidence="1">
    <location>
        <begin position="1"/>
        <end position="28"/>
    </location>
</feature>
<gene>
    <name evidence="3" type="ORF">L227DRAFT_494871</name>
</gene>
<feature type="compositionally biased region" description="Polar residues" evidence="1">
    <location>
        <begin position="1"/>
        <end position="21"/>
    </location>
</feature>
<evidence type="ECO:0000256" key="1">
    <source>
        <dbReference type="SAM" id="MobiDB-lite"/>
    </source>
</evidence>
<evidence type="ECO:0000259" key="2">
    <source>
        <dbReference type="Pfam" id="PF09994"/>
    </source>
</evidence>
<name>A0A5C2SLL2_9APHY</name>
<dbReference type="SUPFAM" id="SSF53474">
    <property type="entry name" value="alpha/beta-Hydrolases"/>
    <property type="match status" value="1"/>
</dbReference>
<dbReference type="STRING" id="1328759.A0A5C2SLL2"/>
<dbReference type="Pfam" id="PF09994">
    <property type="entry name" value="T6SS_Tle1-like_cat"/>
    <property type="match status" value="1"/>
</dbReference>